<organism evidence="2 3">
    <name type="scientific">Methylobacterium iners</name>
    <dbReference type="NCBI Taxonomy" id="418707"/>
    <lineage>
        <taxon>Bacteria</taxon>
        <taxon>Pseudomonadati</taxon>
        <taxon>Pseudomonadota</taxon>
        <taxon>Alphaproteobacteria</taxon>
        <taxon>Hyphomicrobiales</taxon>
        <taxon>Methylobacteriaceae</taxon>
        <taxon>Methylobacterium</taxon>
    </lineage>
</organism>
<dbReference type="Pfam" id="PF02613">
    <property type="entry name" value="Nitrate_red_del"/>
    <property type="match status" value="1"/>
</dbReference>
<keyword evidence="1" id="KW-0143">Chaperone</keyword>
<dbReference type="Gene3D" id="1.10.3480.10">
    <property type="entry name" value="TorD-like"/>
    <property type="match status" value="1"/>
</dbReference>
<accession>A0ABQ4RVU2</accession>
<evidence type="ECO:0000313" key="2">
    <source>
        <dbReference type="EMBL" id="GJD94940.1"/>
    </source>
</evidence>
<dbReference type="PANTHER" id="PTHR34227:SF1">
    <property type="entry name" value="DIMETHYL SULFOXIDE REDUCTASE CHAPERONE-RELATED"/>
    <property type="match status" value="1"/>
</dbReference>
<dbReference type="SUPFAM" id="SSF89155">
    <property type="entry name" value="TorD-like"/>
    <property type="match status" value="1"/>
</dbReference>
<sequence>MRPLELVRDIGCEGVSGASSQTPMIDEIDALRSRHYDLLAAILGRTPSQEILDQLAGLRGDASPLGQACTALAAAAADARVHAVEREFFDLFVGVGRGELVPFASYYLTGFLNERPLARVRDDLARLGLESTGGMSEPEDHIAMLLEAMAGLASGRFEAEPGVDRAFFERHLKPWAARFFADVEGAKAARFYRAVGGLGRAFMDIEAEAYALDA</sequence>
<reference evidence="2" key="2">
    <citation type="submission" date="2021-08" db="EMBL/GenBank/DDBJ databases">
        <authorList>
            <person name="Tani A."/>
            <person name="Ola A."/>
            <person name="Ogura Y."/>
            <person name="Katsura K."/>
            <person name="Hayashi T."/>
        </authorList>
    </citation>
    <scope>NUCLEOTIDE SEQUENCE</scope>
    <source>
        <strain evidence="2">DSM 19015</strain>
    </source>
</reference>
<dbReference type="InterPro" id="IPR050289">
    <property type="entry name" value="TorD/DmsD_chaperones"/>
</dbReference>
<dbReference type="Proteomes" id="UP001055125">
    <property type="component" value="Unassembled WGS sequence"/>
</dbReference>
<protein>
    <submittedName>
        <fullName evidence="2">Chaperone protein TorD</fullName>
    </submittedName>
</protein>
<gene>
    <name evidence="2" type="primary">torD</name>
    <name evidence="2" type="ORF">OCOJLMKI_2147</name>
</gene>
<proteinExistence type="predicted"/>
<dbReference type="EMBL" id="BPQP01000031">
    <property type="protein sequence ID" value="GJD94940.1"/>
    <property type="molecule type" value="Genomic_DNA"/>
</dbReference>
<dbReference type="PANTHER" id="PTHR34227">
    <property type="entry name" value="CHAPERONE PROTEIN YCDY"/>
    <property type="match status" value="1"/>
</dbReference>
<reference evidence="2" key="1">
    <citation type="journal article" date="2021" name="Front. Microbiol.">
        <title>Comprehensive Comparative Genomics and Phenotyping of Methylobacterium Species.</title>
        <authorList>
            <person name="Alessa O."/>
            <person name="Ogura Y."/>
            <person name="Fujitani Y."/>
            <person name="Takami H."/>
            <person name="Hayashi T."/>
            <person name="Sahin N."/>
            <person name="Tani A."/>
        </authorList>
    </citation>
    <scope>NUCLEOTIDE SEQUENCE</scope>
    <source>
        <strain evidence="2">DSM 19015</strain>
    </source>
</reference>
<name>A0ABQ4RVU2_9HYPH</name>
<dbReference type="InterPro" id="IPR036411">
    <property type="entry name" value="TorD-like_sf"/>
</dbReference>
<evidence type="ECO:0000313" key="3">
    <source>
        <dbReference type="Proteomes" id="UP001055125"/>
    </source>
</evidence>
<evidence type="ECO:0000256" key="1">
    <source>
        <dbReference type="ARBA" id="ARBA00023186"/>
    </source>
</evidence>
<keyword evidence="3" id="KW-1185">Reference proteome</keyword>
<comment type="caution">
    <text evidence="2">The sequence shown here is derived from an EMBL/GenBank/DDBJ whole genome shotgun (WGS) entry which is preliminary data.</text>
</comment>
<dbReference type="InterPro" id="IPR020945">
    <property type="entry name" value="DMSO/NO3_reduct_chaperone"/>
</dbReference>